<protein>
    <recommendedName>
        <fullName evidence="4">Glycine zipper domain-containing protein</fullName>
    </recommendedName>
</protein>
<feature type="region of interest" description="Disordered" evidence="1">
    <location>
        <begin position="1"/>
        <end position="25"/>
    </location>
</feature>
<organism evidence="2 3">
    <name type="scientific">Ammoniphilus oxalaticus</name>
    <dbReference type="NCBI Taxonomy" id="66863"/>
    <lineage>
        <taxon>Bacteria</taxon>
        <taxon>Bacillati</taxon>
        <taxon>Bacillota</taxon>
        <taxon>Bacilli</taxon>
        <taxon>Bacillales</taxon>
        <taxon>Paenibacillaceae</taxon>
        <taxon>Aneurinibacillus group</taxon>
        <taxon>Ammoniphilus</taxon>
    </lineage>
</organism>
<evidence type="ECO:0000313" key="3">
    <source>
        <dbReference type="Proteomes" id="UP000284219"/>
    </source>
</evidence>
<evidence type="ECO:0008006" key="4">
    <source>
        <dbReference type="Google" id="ProtNLM"/>
    </source>
</evidence>
<comment type="caution">
    <text evidence="2">The sequence shown here is derived from an EMBL/GenBank/DDBJ whole genome shotgun (WGS) entry which is preliminary data.</text>
</comment>
<evidence type="ECO:0000256" key="1">
    <source>
        <dbReference type="SAM" id="MobiDB-lite"/>
    </source>
</evidence>
<evidence type="ECO:0000313" key="2">
    <source>
        <dbReference type="EMBL" id="RKD25993.1"/>
    </source>
</evidence>
<keyword evidence="3" id="KW-1185">Reference proteome</keyword>
<name>A0A419SP20_9BACL</name>
<dbReference type="EMBL" id="MCHY01000006">
    <property type="protein sequence ID" value="RKD25993.1"/>
    <property type="molecule type" value="Genomic_DNA"/>
</dbReference>
<dbReference type="AlphaFoldDB" id="A0A419SP20"/>
<reference evidence="2 3" key="1">
    <citation type="submission" date="2016-08" db="EMBL/GenBank/DDBJ databases">
        <title>Novel Firmicute Genomes.</title>
        <authorList>
            <person name="Poppleton D.I."/>
            <person name="Gribaldo S."/>
        </authorList>
    </citation>
    <scope>NUCLEOTIDE SEQUENCE [LARGE SCALE GENOMIC DNA]</scope>
    <source>
        <strain evidence="2 3">RAOx-1</strain>
    </source>
</reference>
<gene>
    <name evidence="2" type="ORF">BEP19_03445</name>
</gene>
<accession>A0A419SP20</accession>
<proteinExistence type="predicted"/>
<sequence>MADNKINRNRNRALKPNEANEDDFDTTEAIGTAGGAVAGAAAGSIFGPLGTVAGAIAGGMIGNKAGDAIDGEDAEEDPAK</sequence>
<dbReference type="RefSeq" id="WP_120188672.1">
    <property type="nucleotide sequence ID" value="NZ_MCHY01000006.1"/>
</dbReference>
<dbReference type="Proteomes" id="UP000284219">
    <property type="component" value="Unassembled WGS sequence"/>
</dbReference>